<feature type="region of interest" description="Disordered" evidence="1">
    <location>
        <begin position="1"/>
        <end position="47"/>
    </location>
</feature>
<accession>A0AAV3ZZS6</accession>
<protein>
    <submittedName>
        <fullName evidence="2">Uncharacterized protein</fullName>
    </submittedName>
</protein>
<comment type="caution">
    <text evidence="2">The sequence shown here is derived from an EMBL/GenBank/DDBJ whole genome shotgun (WGS) entry which is preliminary data.</text>
</comment>
<name>A0AAV3ZZS6_9GAST</name>
<dbReference type="EMBL" id="BLXT01003047">
    <property type="protein sequence ID" value="GFO00165.1"/>
    <property type="molecule type" value="Genomic_DNA"/>
</dbReference>
<dbReference type="AlphaFoldDB" id="A0AAV3ZZS6"/>
<evidence type="ECO:0000313" key="2">
    <source>
        <dbReference type="EMBL" id="GFO00165.1"/>
    </source>
</evidence>
<dbReference type="Proteomes" id="UP000735302">
    <property type="component" value="Unassembled WGS sequence"/>
</dbReference>
<feature type="non-terminal residue" evidence="2">
    <location>
        <position position="1"/>
    </location>
</feature>
<reference evidence="2 3" key="1">
    <citation type="journal article" date="2021" name="Elife">
        <title>Chloroplast acquisition without the gene transfer in kleptoplastic sea slugs, Plakobranchus ocellatus.</title>
        <authorList>
            <person name="Maeda T."/>
            <person name="Takahashi S."/>
            <person name="Yoshida T."/>
            <person name="Shimamura S."/>
            <person name="Takaki Y."/>
            <person name="Nagai Y."/>
            <person name="Toyoda A."/>
            <person name="Suzuki Y."/>
            <person name="Arimoto A."/>
            <person name="Ishii H."/>
            <person name="Satoh N."/>
            <person name="Nishiyama T."/>
            <person name="Hasebe M."/>
            <person name="Maruyama T."/>
            <person name="Minagawa J."/>
            <person name="Obokata J."/>
            <person name="Shigenobu S."/>
        </authorList>
    </citation>
    <scope>NUCLEOTIDE SEQUENCE [LARGE SCALE GENOMIC DNA]</scope>
</reference>
<organism evidence="2 3">
    <name type="scientific">Plakobranchus ocellatus</name>
    <dbReference type="NCBI Taxonomy" id="259542"/>
    <lineage>
        <taxon>Eukaryota</taxon>
        <taxon>Metazoa</taxon>
        <taxon>Spiralia</taxon>
        <taxon>Lophotrochozoa</taxon>
        <taxon>Mollusca</taxon>
        <taxon>Gastropoda</taxon>
        <taxon>Heterobranchia</taxon>
        <taxon>Euthyneura</taxon>
        <taxon>Panpulmonata</taxon>
        <taxon>Sacoglossa</taxon>
        <taxon>Placobranchoidea</taxon>
        <taxon>Plakobranchidae</taxon>
        <taxon>Plakobranchus</taxon>
    </lineage>
</organism>
<evidence type="ECO:0000256" key="1">
    <source>
        <dbReference type="SAM" id="MobiDB-lite"/>
    </source>
</evidence>
<proteinExistence type="predicted"/>
<evidence type="ECO:0000313" key="3">
    <source>
        <dbReference type="Proteomes" id="UP000735302"/>
    </source>
</evidence>
<keyword evidence="3" id="KW-1185">Reference proteome</keyword>
<feature type="compositionally biased region" description="Polar residues" evidence="1">
    <location>
        <begin position="1"/>
        <end position="14"/>
    </location>
</feature>
<gene>
    <name evidence="2" type="ORF">PoB_002667000</name>
</gene>
<sequence>RRTAFRNQPNSSQSPREDVVNVDMQVPSPPNPPDSSSPNIHKTVTPDGQSYNNIYFNDFGIGNNVYESVLDHYDRPISLTRDNQGYDIPLPSRLVPLNVDSNINYLTTTDTHSNSNHATSLFRLASQHAIAAEGEAAAVVTASVKASATASSSGESEGTDEAAQAVAKLVLVLAAAAAVESTAVAASAVAS</sequence>